<evidence type="ECO:0000313" key="3">
    <source>
        <dbReference type="EMBL" id="RHK04264.1"/>
    </source>
</evidence>
<dbReference type="EMBL" id="QRMZ01000029">
    <property type="protein sequence ID" value="RHK04264.1"/>
    <property type="molecule type" value="Genomic_DNA"/>
</dbReference>
<evidence type="ECO:0000259" key="2">
    <source>
        <dbReference type="Pfam" id="PF22768"/>
    </source>
</evidence>
<name>A0A415ENM4_ENTCA</name>
<proteinExistence type="predicted"/>
<comment type="caution">
    <text evidence="3">The sequence shown here is derived from an EMBL/GenBank/DDBJ whole genome shotgun (WGS) entry which is preliminary data.</text>
</comment>
<dbReference type="InterPro" id="IPR054738">
    <property type="entry name" value="Siphovirus-type_tail_C"/>
</dbReference>
<dbReference type="Gene3D" id="2.40.30.200">
    <property type="match status" value="1"/>
</dbReference>
<evidence type="ECO:0000313" key="4">
    <source>
        <dbReference type="Proteomes" id="UP000286288"/>
    </source>
</evidence>
<sequence length="239" mass="27938">MVEMEFNGISKSFFKILKDETRPISPEIKRSVFTNANRHGYRVGKMLFGARTWQEPFIIYSKGFEDLQKKKEEIAEWLIHQDAKELIFSDEADRVYLARIDGINPQEESAFYLKGIMTIICHDPFKYALVPEKITGLQIDNKGKIETPCIINVNFTAAANEFRVRNTTSNKEARIIWNFIRNDRLEIDMSRRKILINGHLRMTSFDFRSQMFSIMPGRNVLTSNVAAANIETTFRERWK</sequence>
<evidence type="ECO:0000259" key="1">
    <source>
        <dbReference type="Pfam" id="PF05709"/>
    </source>
</evidence>
<reference evidence="3 4" key="1">
    <citation type="submission" date="2018-08" db="EMBL/GenBank/DDBJ databases">
        <title>A genome reference for cultivated species of the human gut microbiota.</title>
        <authorList>
            <person name="Zou Y."/>
            <person name="Xue W."/>
            <person name="Luo G."/>
        </authorList>
    </citation>
    <scope>NUCLEOTIDE SEQUENCE [LARGE SCALE GENOMIC DNA]</scope>
    <source>
        <strain evidence="3 4">AF48-16</strain>
    </source>
</reference>
<feature type="domain" description="Siphovirus-type tail component C-terminal" evidence="2">
    <location>
        <begin position="143"/>
        <end position="238"/>
    </location>
</feature>
<dbReference type="InterPro" id="IPR008841">
    <property type="entry name" value="Siphovirus-type_tail_N"/>
</dbReference>
<feature type="domain" description="Siphovirus-type tail component RIFT-related" evidence="1">
    <location>
        <begin position="14"/>
        <end position="110"/>
    </location>
</feature>
<dbReference type="Pfam" id="PF22768">
    <property type="entry name" value="SPP1_Dit"/>
    <property type="match status" value="1"/>
</dbReference>
<dbReference type="NCBIfam" id="TIGR01633">
    <property type="entry name" value="phi3626_gp14_N"/>
    <property type="match status" value="1"/>
</dbReference>
<accession>A0A415ENM4</accession>
<protein>
    <submittedName>
        <fullName evidence="3">Phage tail family protein</fullName>
    </submittedName>
</protein>
<organism evidence="3 4">
    <name type="scientific">Enterococcus casseliflavus</name>
    <name type="common">Enterococcus flavescens</name>
    <dbReference type="NCBI Taxonomy" id="37734"/>
    <lineage>
        <taxon>Bacteria</taxon>
        <taxon>Bacillati</taxon>
        <taxon>Bacillota</taxon>
        <taxon>Bacilli</taxon>
        <taxon>Lactobacillales</taxon>
        <taxon>Enterococcaceae</taxon>
        <taxon>Enterococcus</taxon>
    </lineage>
</organism>
<dbReference type="Gene3D" id="2.60.120.860">
    <property type="match status" value="1"/>
</dbReference>
<dbReference type="InterPro" id="IPR006520">
    <property type="entry name" value="Dit_BPSPP_N"/>
</dbReference>
<dbReference type="AlphaFoldDB" id="A0A415ENM4"/>
<gene>
    <name evidence="3" type="ORF">DW084_16315</name>
</gene>
<dbReference type="Proteomes" id="UP000286288">
    <property type="component" value="Unassembled WGS sequence"/>
</dbReference>
<dbReference type="Pfam" id="PF05709">
    <property type="entry name" value="Sipho_tail"/>
    <property type="match status" value="1"/>
</dbReference>